<feature type="compositionally biased region" description="Basic and acidic residues" evidence="1">
    <location>
        <begin position="1"/>
        <end position="12"/>
    </location>
</feature>
<accession>A0A6A6VNE2</accession>
<name>A0A6A6VNE2_9PLEO</name>
<evidence type="ECO:0000256" key="1">
    <source>
        <dbReference type="SAM" id="MobiDB-lite"/>
    </source>
</evidence>
<dbReference type="Proteomes" id="UP000799440">
    <property type="component" value="Unassembled WGS sequence"/>
</dbReference>
<dbReference type="EMBL" id="MU006562">
    <property type="protein sequence ID" value="KAF2751254.1"/>
    <property type="molecule type" value="Genomic_DNA"/>
</dbReference>
<feature type="region of interest" description="Disordered" evidence="1">
    <location>
        <begin position="1"/>
        <end position="23"/>
    </location>
</feature>
<evidence type="ECO:0000313" key="3">
    <source>
        <dbReference type="Proteomes" id="UP000799440"/>
    </source>
</evidence>
<protein>
    <submittedName>
        <fullName evidence="2">Uncharacterized protein</fullName>
    </submittedName>
</protein>
<evidence type="ECO:0000313" key="2">
    <source>
        <dbReference type="EMBL" id="KAF2751254.1"/>
    </source>
</evidence>
<gene>
    <name evidence="2" type="ORF">M011DRAFT_463985</name>
</gene>
<keyword evidence="3" id="KW-1185">Reference proteome</keyword>
<proteinExistence type="predicted"/>
<reference evidence="2" key="1">
    <citation type="journal article" date="2020" name="Stud. Mycol.">
        <title>101 Dothideomycetes genomes: a test case for predicting lifestyles and emergence of pathogens.</title>
        <authorList>
            <person name="Haridas S."/>
            <person name="Albert R."/>
            <person name="Binder M."/>
            <person name="Bloem J."/>
            <person name="Labutti K."/>
            <person name="Salamov A."/>
            <person name="Andreopoulos B."/>
            <person name="Baker S."/>
            <person name="Barry K."/>
            <person name="Bills G."/>
            <person name="Bluhm B."/>
            <person name="Cannon C."/>
            <person name="Castanera R."/>
            <person name="Culley D."/>
            <person name="Daum C."/>
            <person name="Ezra D."/>
            <person name="Gonzalez J."/>
            <person name="Henrissat B."/>
            <person name="Kuo A."/>
            <person name="Liang C."/>
            <person name="Lipzen A."/>
            <person name="Lutzoni F."/>
            <person name="Magnuson J."/>
            <person name="Mondo S."/>
            <person name="Nolan M."/>
            <person name="Ohm R."/>
            <person name="Pangilinan J."/>
            <person name="Park H.-J."/>
            <person name="Ramirez L."/>
            <person name="Alfaro M."/>
            <person name="Sun H."/>
            <person name="Tritt A."/>
            <person name="Yoshinaga Y."/>
            <person name="Zwiers L.-H."/>
            <person name="Turgeon B."/>
            <person name="Goodwin S."/>
            <person name="Spatafora J."/>
            <person name="Crous P."/>
            <person name="Grigoriev I."/>
        </authorList>
    </citation>
    <scope>NUCLEOTIDE SEQUENCE</scope>
    <source>
        <strain evidence="2">CBS 119925</strain>
    </source>
</reference>
<sequence length="222" mass="24871">MRLARPHLDFHRTNPATAQRRRPARTTFTITARTHCARPTNAASIRRDSQAAVRVAAAPILIDYLIRPRLPALAPTPTWPSLRRLPHVSSHNPHSRAPCIPTKVRRLSARPSSPLRPRSDAVRQPVYPAWGRLACRKSPIAHAPRRYTHRHQPPNVPFSTPIPGRESWELLVVPCDFSNPRHRPSVLQPSLNVLSPRLEWLSAHPGLNHGTGRVACERSAPG</sequence>
<dbReference type="AlphaFoldDB" id="A0A6A6VNE2"/>
<feature type="non-terminal residue" evidence="2">
    <location>
        <position position="1"/>
    </location>
</feature>
<organism evidence="2 3">
    <name type="scientific">Sporormia fimetaria CBS 119925</name>
    <dbReference type="NCBI Taxonomy" id="1340428"/>
    <lineage>
        <taxon>Eukaryota</taxon>
        <taxon>Fungi</taxon>
        <taxon>Dikarya</taxon>
        <taxon>Ascomycota</taxon>
        <taxon>Pezizomycotina</taxon>
        <taxon>Dothideomycetes</taxon>
        <taxon>Pleosporomycetidae</taxon>
        <taxon>Pleosporales</taxon>
        <taxon>Sporormiaceae</taxon>
        <taxon>Sporormia</taxon>
    </lineage>
</organism>